<evidence type="ECO:0000256" key="1">
    <source>
        <dbReference type="SAM" id="SignalP"/>
    </source>
</evidence>
<proteinExistence type="predicted"/>
<evidence type="ECO:0000313" key="4">
    <source>
        <dbReference type="Proteomes" id="UP001209412"/>
    </source>
</evidence>
<name>A0AAP5EW17_9BURK</name>
<sequence length="114" mass="11650">MKTTALIALSVALFATAGIATSASAQEKTRAEVRQELIQAETHGLRFVTDTSYPEVNPIFEQQVARLQLQGGGTGAPMGGSSAAGKQAITAVARTAAPSSCVGPSGFCTLYFGS</sequence>
<dbReference type="RefSeq" id="WP_266257954.1">
    <property type="nucleotide sequence ID" value="NZ_JAMXWF010000008.1"/>
</dbReference>
<dbReference type="AlphaFoldDB" id="A0AAP5EW17"/>
<dbReference type="InterPro" id="IPR025421">
    <property type="entry name" value="DUF4148"/>
</dbReference>
<organism evidence="3 5">
    <name type="scientific">Paraburkholderia madseniana</name>
    <dbReference type="NCBI Taxonomy" id="2599607"/>
    <lineage>
        <taxon>Bacteria</taxon>
        <taxon>Pseudomonadati</taxon>
        <taxon>Pseudomonadota</taxon>
        <taxon>Betaproteobacteria</taxon>
        <taxon>Burkholderiales</taxon>
        <taxon>Burkholderiaceae</taxon>
        <taxon>Paraburkholderia</taxon>
    </lineage>
</organism>
<evidence type="ECO:0000313" key="2">
    <source>
        <dbReference type="EMBL" id="MCX4146256.1"/>
    </source>
</evidence>
<evidence type="ECO:0000313" key="5">
    <source>
        <dbReference type="Proteomes" id="UP001242288"/>
    </source>
</evidence>
<feature type="chain" id="PRO_5042901966" evidence="1">
    <location>
        <begin position="26"/>
        <end position="114"/>
    </location>
</feature>
<dbReference type="Proteomes" id="UP001209412">
    <property type="component" value="Unassembled WGS sequence"/>
</dbReference>
<gene>
    <name evidence="3" type="ORF">NIE36_12815</name>
    <name evidence="2" type="ORF">OSB80_12850</name>
</gene>
<keyword evidence="1" id="KW-0732">Signal</keyword>
<keyword evidence="4" id="KW-1185">Reference proteome</keyword>
<comment type="caution">
    <text evidence="3">The sequence shown here is derived from an EMBL/GenBank/DDBJ whole genome shotgun (WGS) entry which is preliminary data.</text>
</comment>
<dbReference type="EMBL" id="JAPKHW010000008">
    <property type="protein sequence ID" value="MCX4146256.1"/>
    <property type="molecule type" value="Genomic_DNA"/>
</dbReference>
<accession>A0AAP5EW17</accession>
<protein>
    <submittedName>
        <fullName evidence="3">DUF4148 domain-containing protein</fullName>
    </submittedName>
</protein>
<dbReference type="Proteomes" id="UP001242288">
    <property type="component" value="Unassembled WGS sequence"/>
</dbReference>
<feature type="signal peptide" evidence="1">
    <location>
        <begin position="1"/>
        <end position="25"/>
    </location>
</feature>
<reference evidence="3" key="1">
    <citation type="submission" date="2022-06" db="EMBL/GenBank/DDBJ databases">
        <title>PHB producers.</title>
        <authorList>
            <person name="Besaury L."/>
        </authorList>
    </citation>
    <scope>NUCLEOTIDE SEQUENCE</scope>
    <source>
        <strain evidence="3 4">SEWS6</strain>
    </source>
</reference>
<evidence type="ECO:0000313" key="3">
    <source>
        <dbReference type="EMBL" id="MDQ6408082.1"/>
    </source>
</evidence>
<dbReference type="Pfam" id="PF13663">
    <property type="entry name" value="DUF4148"/>
    <property type="match status" value="1"/>
</dbReference>
<dbReference type="EMBL" id="JAMXWF010000008">
    <property type="protein sequence ID" value="MDQ6408082.1"/>
    <property type="molecule type" value="Genomic_DNA"/>
</dbReference>